<keyword evidence="1" id="KW-0732">Signal</keyword>
<name>A0ABR3ZVR8_9LECA</name>
<protein>
    <submittedName>
        <fullName evidence="2">Uncharacterized protein</fullName>
    </submittedName>
</protein>
<evidence type="ECO:0000256" key="1">
    <source>
        <dbReference type="SAM" id="SignalP"/>
    </source>
</evidence>
<feature type="signal peptide" evidence="1">
    <location>
        <begin position="1"/>
        <end position="21"/>
    </location>
</feature>
<reference evidence="2 3" key="1">
    <citation type="submission" date="2024-09" db="EMBL/GenBank/DDBJ databases">
        <title>Rethinking Asexuality: The Enigmatic Case of Functional Sexual Genes in Lepraria (Stereocaulaceae).</title>
        <authorList>
            <person name="Doellman M."/>
            <person name="Sun Y."/>
            <person name="Barcenas-Pena A."/>
            <person name="Lumbsch H.T."/>
            <person name="Grewe F."/>
        </authorList>
    </citation>
    <scope>NUCLEOTIDE SEQUENCE [LARGE SCALE GENOMIC DNA]</scope>
    <source>
        <strain evidence="2 3">Mercado 3170</strain>
    </source>
</reference>
<dbReference type="EMBL" id="JBEFKJ010000038">
    <property type="protein sequence ID" value="KAL2037692.1"/>
    <property type="molecule type" value="Genomic_DNA"/>
</dbReference>
<dbReference type="Proteomes" id="UP001590950">
    <property type="component" value="Unassembled WGS sequence"/>
</dbReference>
<feature type="chain" id="PRO_5046185412" evidence="1">
    <location>
        <begin position="22"/>
        <end position="182"/>
    </location>
</feature>
<comment type="caution">
    <text evidence="2">The sequence shown here is derived from an EMBL/GenBank/DDBJ whole genome shotgun (WGS) entry which is preliminary data.</text>
</comment>
<keyword evidence="3" id="KW-1185">Reference proteome</keyword>
<evidence type="ECO:0000313" key="3">
    <source>
        <dbReference type="Proteomes" id="UP001590950"/>
    </source>
</evidence>
<evidence type="ECO:0000313" key="2">
    <source>
        <dbReference type="EMBL" id="KAL2037692.1"/>
    </source>
</evidence>
<proteinExistence type="predicted"/>
<accession>A0ABR3ZVR8</accession>
<gene>
    <name evidence="2" type="ORF">N7G274_009637</name>
</gene>
<organism evidence="2 3">
    <name type="scientific">Stereocaulon virgatum</name>
    <dbReference type="NCBI Taxonomy" id="373712"/>
    <lineage>
        <taxon>Eukaryota</taxon>
        <taxon>Fungi</taxon>
        <taxon>Dikarya</taxon>
        <taxon>Ascomycota</taxon>
        <taxon>Pezizomycotina</taxon>
        <taxon>Lecanoromycetes</taxon>
        <taxon>OSLEUM clade</taxon>
        <taxon>Lecanoromycetidae</taxon>
        <taxon>Lecanorales</taxon>
        <taxon>Lecanorineae</taxon>
        <taxon>Stereocaulaceae</taxon>
        <taxon>Stereocaulon</taxon>
    </lineage>
</organism>
<sequence length="182" mass="18397">MFTTITTLTALAALLPALSLAAPAASPDSAPASGTAFSITPAQLIAIAPKSASCPADLQFPNECQTAASAAPAINWGFIEYGITTPGEAAGLVATIALESGEFEFAVQHFPSPVPGQGTRNMQGPKFNVEYAQSLPALKASLPAGNDPAAVLALLVANIDYDFASAAWFLTTQCAPSGADDG</sequence>